<keyword evidence="5 6" id="KW-0472">Membrane</keyword>
<feature type="transmembrane region" description="Helical" evidence="6">
    <location>
        <begin position="141"/>
        <end position="163"/>
    </location>
</feature>
<dbReference type="Pfam" id="PF09335">
    <property type="entry name" value="VTT_dom"/>
    <property type="match status" value="1"/>
</dbReference>
<dbReference type="PANTHER" id="PTHR42709:SF6">
    <property type="entry name" value="UNDECAPRENYL PHOSPHATE TRANSPORTER A"/>
    <property type="match status" value="1"/>
</dbReference>
<keyword evidence="9" id="KW-1185">Reference proteome</keyword>
<reference evidence="8 9" key="1">
    <citation type="submission" date="2024-05" db="EMBL/GenBank/DDBJ databases">
        <authorList>
            <person name="Liu Q."/>
            <person name="Xin Y.-H."/>
        </authorList>
    </citation>
    <scope>NUCLEOTIDE SEQUENCE [LARGE SCALE GENOMIC DNA]</scope>
    <source>
        <strain evidence="8 9">CGMCC 1.10181</strain>
    </source>
</reference>
<evidence type="ECO:0000259" key="7">
    <source>
        <dbReference type="Pfam" id="PF09335"/>
    </source>
</evidence>
<proteinExistence type="predicted"/>
<dbReference type="Proteomes" id="UP001419910">
    <property type="component" value="Unassembled WGS sequence"/>
</dbReference>
<protein>
    <submittedName>
        <fullName evidence="8">VTT domain-containing protein</fullName>
    </submittedName>
</protein>
<dbReference type="InterPro" id="IPR032816">
    <property type="entry name" value="VTT_dom"/>
</dbReference>
<organism evidence="8 9">
    <name type="scientific">Sphingomonas oligophenolica</name>
    <dbReference type="NCBI Taxonomy" id="301154"/>
    <lineage>
        <taxon>Bacteria</taxon>
        <taxon>Pseudomonadati</taxon>
        <taxon>Pseudomonadota</taxon>
        <taxon>Alphaproteobacteria</taxon>
        <taxon>Sphingomonadales</taxon>
        <taxon>Sphingomonadaceae</taxon>
        <taxon>Sphingomonas</taxon>
    </lineage>
</organism>
<keyword evidence="2" id="KW-1003">Cell membrane</keyword>
<accession>A0ABU9Y8B8</accession>
<evidence type="ECO:0000256" key="2">
    <source>
        <dbReference type="ARBA" id="ARBA00022475"/>
    </source>
</evidence>
<evidence type="ECO:0000256" key="5">
    <source>
        <dbReference type="ARBA" id="ARBA00023136"/>
    </source>
</evidence>
<comment type="caution">
    <text evidence="8">The sequence shown here is derived from an EMBL/GenBank/DDBJ whole genome shotgun (WGS) entry which is preliminary data.</text>
</comment>
<dbReference type="InterPro" id="IPR051311">
    <property type="entry name" value="DedA_domain"/>
</dbReference>
<evidence type="ECO:0000256" key="4">
    <source>
        <dbReference type="ARBA" id="ARBA00022989"/>
    </source>
</evidence>
<evidence type="ECO:0000313" key="8">
    <source>
        <dbReference type="EMBL" id="MEN2792051.1"/>
    </source>
</evidence>
<dbReference type="EMBL" id="JBDIME010000023">
    <property type="protein sequence ID" value="MEN2792051.1"/>
    <property type="molecule type" value="Genomic_DNA"/>
</dbReference>
<evidence type="ECO:0000256" key="6">
    <source>
        <dbReference type="SAM" id="Phobius"/>
    </source>
</evidence>
<sequence length="167" mass="17650">MTVGNIVALVAGHAVLGAGLLALAEKFLPMVPSSALLIFLGMKTVAGPGDLALMVVATTIGSSLGCLCLYALGRALGEARCAAFVARYGRCILLSPERYDRLVMDYRRRHFQVTLLGQTIPTARACLPVPAGIFRMAHGQFVLAILLGTSIWNGGFLTIGYVMRLGA</sequence>
<gene>
    <name evidence="8" type="ORF">ABC974_20650</name>
</gene>
<evidence type="ECO:0000256" key="3">
    <source>
        <dbReference type="ARBA" id="ARBA00022692"/>
    </source>
</evidence>
<evidence type="ECO:0000256" key="1">
    <source>
        <dbReference type="ARBA" id="ARBA00004651"/>
    </source>
</evidence>
<comment type="subcellular location">
    <subcellularLocation>
        <location evidence="1">Cell membrane</location>
        <topology evidence="1">Multi-pass membrane protein</topology>
    </subcellularLocation>
</comment>
<feature type="domain" description="VTT" evidence="7">
    <location>
        <begin position="31"/>
        <end position="161"/>
    </location>
</feature>
<dbReference type="RefSeq" id="WP_343890118.1">
    <property type="nucleotide sequence ID" value="NZ_BAAAEH010000029.1"/>
</dbReference>
<evidence type="ECO:0000313" key="9">
    <source>
        <dbReference type="Proteomes" id="UP001419910"/>
    </source>
</evidence>
<feature type="transmembrane region" description="Helical" evidence="6">
    <location>
        <begin position="51"/>
        <end position="72"/>
    </location>
</feature>
<name>A0ABU9Y8B8_9SPHN</name>
<dbReference type="PANTHER" id="PTHR42709">
    <property type="entry name" value="ALKALINE PHOSPHATASE LIKE PROTEIN"/>
    <property type="match status" value="1"/>
</dbReference>
<keyword evidence="3 6" id="KW-0812">Transmembrane</keyword>
<keyword evidence="4 6" id="KW-1133">Transmembrane helix</keyword>